<gene>
    <name evidence="2" type="ORF">AUF17_13905</name>
</gene>
<dbReference type="EMBL" id="PDXQ01000001">
    <property type="protein sequence ID" value="TRZ35106.1"/>
    <property type="molecule type" value="Genomic_DNA"/>
</dbReference>
<evidence type="ECO:0000313" key="3">
    <source>
        <dbReference type="Proteomes" id="UP000316316"/>
    </source>
</evidence>
<name>A0A2N8Q0L0_ENTAV</name>
<keyword evidence="1" id="KW-1133">Transmembrane helix</keyword>
<dbReference type="Proteomes" id="UP000316316">
    <property type="component" value="Unassembled WGS sequence"/>
</dbReference>
<feature type="transmembrane region" description="Helical" evidence="1">
    <location>
        <begin position="7"/>
        <end position="26"/>
    </location>
</feature>
<proteinExistence type="predicted"/>
<keyword evidence="1" id="KW-0472">Membrane</keyword>
<feature type="transmembrane region" description="Helical" evidence="1">
    <location>
        <begin position="32"/>
        <end position="52"/>
    </location>
</feature>
<keyword evidence="1" id="KW-0812">Transmembrane</keyword>
<evidence type="ECO:0000256" key="1">
    <source>
        <dbReference type="SAM" id="Phobius"/>
    </source>
</evidence>
<sequence length="61" mass="7165">MNLKKIIIEYLGLVALTLVYFLMSSVEMERMLVIAVIELPITVLYVFFVELYKKHKLKTTN</sequence>
<dbReference type="AlphaFoldDB" id="A0A2N8Q0L0"/>
<accession>A0A2N8Q0L0</accession>
<dbReference type="RefSeq" id="WP_049218129.1">
    <property type="nucleotide sequence ID" value="NZ_CP024590.1"/>
</dbReference>
<evidence type="ECO:0000313" key="2">
    <source>
        <dbReference type="EMBL" id="TRZ35106.1"/>
    </source>
</evidence>
<protein>
    <submittedName>
        <fullName evidence="2">Uncharacterized protein</fullName>
    </submittedName>
</protein>
<comment type="caution">
    <text evidence="2">The sequence shown here is derived from an EMBL/GenBank/DDBJ whole genome shotgun (WGS) entry which is preliminary data.</text>
</comment>
<reference evidence="2 3" key="1">
    <citation type="submission" date="2017-10" db="EMBL/GenBank/DDBJ databases">
        <title>FDA dAtabase for Regulatory Grade micrObial Sequences (FDA-ARGOS): Supporting development and validation of Infectious Disease Dx tests.</title>
        <authorList>
            <person name="Campos J."/>
            <person name="Goldberg B."/>
            <person name="Tallon L.J."/>
            <person name="Sadzewicz L."/>
            <person name="Sengamalay N."/>
            <person name="Ott S."/>
            <person name="Godinez A."/>
            <person name="Nagaraj S."/>
            <person name="Vyas G."/>
            <person name="Aluvathingal J."/>
            <person name="Nadendla S."/>
            <person name="Geyer C."/>
            <person name="Nandy P."/>
            <person name="Hobson J."/>
            <person name="Sichtig H."/>
        </authorList>
    </citation>
    <scope>NUCLEOTIDE SEQUENCE [LARGE SCALE GENOMIC DNA]</scope>
    <source>
        <strain evidence="2 3">FDAARGOS_185</strain>
    </source>
</reference>
<organism evidence="2 3">
    <name type="scientific">Enterococcus avium</name>
    <name type="common">Streptococcus avium</name>
    <dbReference type="NCBI Taxonomy" id="33945"/>
    <lineage>
        <taxon>Bacteria</taxon>
        <taxon>Bacillati</taxon>
        <taxon>Bacillota</taxon>
        <taxon>Bacilli</taxon>
        <taxon>Lactobacillales</taxon>
        <taxon>Enterococcaceae</taxon>
        <taxon>Enterococcus</taxon>
    </lineage>
</organism>